<protein>
    <submittedName>
        <fullName evidence="1">Uncharacterized protein</fullName>
    </submittedName>
</protein>
<name>A0A8J8T6N0_HALGN</name>
<gene>
    <name evidence="1" type="ORF">FGO68_gene10500</name>
</gene>
<dbReference type="Proteomes" id="UP000785679">
    <property type="component" value="Unassembled WGS sequence"/>
</dbReference>
<keyword evidence="2" id="KW-1185">Reference proteome</keyword>
<accession>A0A8J8T6N0</accession>
<proteinExistence type="predicted"/>
<reference evidence="1" key="1">
    <citation type="submission" date="2019-06" db="EMBL/GenBank/DDBJ databases">
        <authorList>
            <person name="Zheng W."/>
        </authorList>
    </citation>
    <scope>NUCLEOTIDE SEQUENCE</scope>
    <source>
        <strain evidence="1">QDHG01</strain>
    </source>
</reference>
<sequence length="601" mass="69605">MLSKFRPIQVAIKFCENISQLFQYLPTSVICLELIGNYNGKLIDGDCHAPLKFKKLNLINYKQPLDILSKYATATERLTIDAECLKQDGVIEYLAQMDCKNIIVQTNNLFIQRLKDFLTMKSKALKYIIKNDSIELSSLETVEWAFSHLANRKFIYEEQIELDIEHSGAETLLDRLFKGSLSIFKKKNIQVLVDITFNPNVCLPNPDTLTESISINDEKLALFALNNCICLKKLEIDLEGISCIYSALAAERLVLQELLIENANESFIPIVSDILKKSKDTLCSLKCSENIVLSNLRNSKVLKQLVLYKCANDANLEIIGTFSNLEVLSTDDERIVKKFIAGSKLKIFTYMESLSKSEIKILPQSVTIVYIYGNDFNSIRVFLEQNPALREVNTALANWHEAAYLFGMFKYVKFNFGITTRLFTFHQSYVYLHPESKLLTPTATEPDHIVYELLYQRLTHKIKLFWPYCKALTDMPEVGEYLAISEPQMIDLISSFKEFQYCLISRTRPKIEKLEASHFDKVFNFQIVQFSDYEYLRIILSTYDEVFKLGGNIDQQIKVVQGMTQQERQTINRLRFFEHCRQNWQSPLSGIDFNKKEKRYF</sequence>
<evidence type="ECO:0000313" key="2">
    <source>
        <dbReference type="Proteomes" id="UP000785679"/>
    </source>
</evidence>
<evidence type="ECO:0000313" key="1">
    <source>
        <dbReference type="EMBL" id="TNV83645.1"/>
    </source>
</evidence>
<dbReference type="EMBL" id="RRYP01003616">
    <property type="protein sequence ID" value="TNV83645.1"/>
    <property type="molecule type" value="Genomic_DNA"/>
</dbReference>
<comment type="caution">
    <text evidence="1">The sequence shown here is derived from an EMBL/GenBank/DDBJ whole genome shotgun (WGS) entry which is preliminary data.</text>
</comment>
<dbReference type="AlphaFoldDB" id="A0A8J8T6N0"/>
<organism evidence="1 2">
    <name type="scientific">Halteria grandinella</name>
    <dbReference type="NCBI Taxonomy" id="5974"/>
    <lineage>
        <taxon>Eukaryota</taxon>
        <taxon>Sar</taxon>
        <taxon>Alveolata</taxon>
        <taxon>Ciliophora</taxon>
        <taxon>Intramacronucleata</taxon>
        <taxon>Spirotrichea</taxon>
        <taxon>Stichotrichia</taxon>
        <taxon>Sporadotrichida</taxon>
        <taxon>Halteriidae</taxon>
        <taxon>Halteria</taxon>
    </lineage>
</organism>